<protein>
    <recommendedName>
        <fullName evidence="5">Fibroin-3 related protein</fullName>
    </recommendedName>
</protein>
<dbReference type="EMBL" id="JAPCWZ010000003">
    <property type="protein sequence ID" value="KAK8872999.1"/>
    <property type="molecule type" value="Genomic_DNA"/>
</dbReference>
<keyword evidence="2" id="KW-0472">Membrane</keyword>
<keyword evidence="2" id="KW-1133">Transmembrane helix</keyword>
<accession>A0ABR2J5Q3</accession>
<feature type="compositionally biased region" description="Polar residues" evidence="1">
    <location>
        <begin position="292"/>
        <end position="303"/>
    </location>
</feature>
<evidence type="ECO:0000256" key="1">
    <source>
        <dbReference type="SAM" id="MobiDB-lite"/>
    </source>
</evidence>
<dbReference type="Proteomes" id="UP001390339">
    <property type="component" value="Unassembled WGS sequence"/>
</dbReference>
<evidence type="ECO:0000313" key="4">
    <source>
        <dbReference type="Proteomes" id="UP001390339"/>
    </source>
</evidence>
<keyword evidence="4" id="KW-1185">Reference proteome</keyword>
<feature type="compositionally biased region" description="Low complexity" evidence="1">
    <location>
        <begin position="438"/>
        <end position="450"/>
    </location>
</feature>
<feature type="region of interest" description="Disordered" evidence="1">
    <location>
        <begin position="292"/>
        <end position="316"/>
    </location>
</feature>
<organism evidence="3 4">
    <name type="scientific">Apiospora arundinis</name>
    <dbReference type="NCBI Taxonomy" id="335852"/>
    <lineage>
        <taxon>Eukaryota</taxon>
        <taxon>Fungi</taxon>
        <taxon>Dikarya</taxon>
        <taxon>Ascomycota</taxon>
        <taxon>Pezizomycotina</taxon>
        <taxon>Sordariomycetes</taxon>
        <taxon>Xylariomycetidae</taxon>
        <taxon>Amphisphaeriales</taxon>
        <taxon>Apiosporaceae</taxon>
        <taxon>Apiospora</taxon>
    </lineage>
</organism>
<feature type="transmembrane region" description="Helical" evidence="2">
    <location>
        <begin position="68"/>
        <end position="86"/>
    </location>
</feature>
<gene>
    <name evidence="3" type="ORF">PGQ11_003513</name>
</gene>
<evidence type="ECO:0008006" key="5">
    <source>
        <dbReference type="Google" id="ProtNLM"/>
    </source>
</evidence>
<comment type="caution">
    <text evidence="3">The sequence shown here is derived from an EMBL/GenBank/DDBJ whole genome shotgun (WGS) entry which is preliminary data.</text>
</comment>
<reference evidence="3 4" key="1">
    <citation type="journal article" date="2024" name="IMA Fungus">
        <title>Apiospora arundinis, a panoply of carbohydrate-active enzymes and secondary metabolites.</title>
        <authorList>
            <person name="Sorensen T."/>
            <person name="Petersen C."/>
            <person name="Muurmann A.T."/>
            <person name="Christiansen J.V."/>
            <person name="Brundto M.L."/>
            <person name="Overgaard C.K."/>
            <person name="Boysen A.T."/>
            <person name="Wollenberg R.D."/>
            <person name="Larsen T.O."/>
            <person name="Sorensen J.L."/>
            <person name="Nielsen K.L."/>
            <person name="Sondergaard T.E."/>
        </authorList>
    </citation>
    <scope>NUCLEOTIDE SEQUENCE [LARGE SCALE GENOMIC DNA]</scope>
    <source>
        <strain evidence="3 4">AAU 773</strain>
    </source>
</reference>
<proteinExistence type="predicted"/>
<sequence length="554" mass="58746">MPHIGSVMERSLVSERSTGEALLNLVARSVAAGFMKRDAISDAKGQVMDVKTTFSSWDNCMKASYCKWPLIAIIIIVGLIVFSIIWCCIRCLCCGLSCCCSCFRCLKCCGNCCGCCDSPQQKNKYLDDPFVPPHHAENQAYRSQAPMFAPTMAPTMMPATAPSYAKSEPPQYAEFETGKKGGGDELPQMPSWDGASSKKVLIEEDAVELEPMKKPDPMQNASNASLIGGMSRGVSPAGVSPANGSSPYGMPSQAGPNGYMGAARSENNMYGMNGNGSGQVYNDGYNNGSYGQASRENMNQGYGNQPYGDQSGGQGYDQGYGMPAAGAMAATGAYSNNGGYGREQMNQGMNQGYPQSRTPKPYDDYSRSITPSNAAYGNAPPARGPTPQGNGPYGGSPNRMRTPAPQQQGGDGYNNPRGYNQGGYGGPDQHMRASPAPQLQQQQSGYSQNDGYGGGYGARSQTPNGYGRQPQPQPGPGPRRQNTYDVTPQTARAPPQRSYTDVPPPVSPIQNTGGFDFTSGYSRDNAASPPPLQAPQAANGGTAYPGYRAYKPAV</sequence>
<feature type="compositionally biased region" description="Polar residues" evidence="1">
    <location>
        <begin position="344"/>
        <end position="358"/>
    </location>
</feature>
<dbReference type="InterPro" id="IPR037504">
    <property type="entry name" value="PSI_induc_2"/>
</dbReference>
<feature type="region of interest" description="Disordered" evidence="1">
    <location>
        <begin position="339"/>
        <end position="554"/>
    </location>
</feature>
<evidence type="ECO:0000256" key="2">
    <source>
        <dbReference type="SAM" id="Phobius"/>
    </source>
</evidence>
<feature type="region of interest" description="Disordered" evidence="1">
    <location>
        <begin position="174"/>
        <end position="193"/>
    </location>
</feature>
<evidence type="ECO:0000313" key="3">
    <source>
        <dbReference type="EMBL" id="KAK8872999.1"/>
    </source>
</evidence>
<keyword evidence="2" id="KW-0812">Transmembrane</keyword>
<dbReference type="PANTHER" id="PTHR40018:SF1">
    <property type="entry name" value="[PSI+] INDUCTION PROTEIN 2"/>
    <property type="match status" value="1"/>
</dbReference>
<name>A0ABR2J5Q3_9PEZI</name>
<dbReference type="PANTHER" id="PTHR40018">
    <property type="entry name" value="[PSI+] INDUCTION PROTEIN 2"/>
    <property type="match status" value="1"/>
</dbReference>